<dbReference type="EMBL" id="LN854273">
    <property type="protein sequence ID" value="CRY97847.1"/>
    <property type="molecule type" value="Genomic_DNA"/>
</dbReference>
<evidence type="ECO:0000313" key="2">
    <source>
        <dbReference type="EMBL" id="CRY97847.1"/>
    </source>
</evidence>
<organism evidence="2">
    <name type="scientific">uncultured prokaryote</name>
    <dbReference type="NCBI Taxonomy" id="198431"/>
    <lineage>
        <taxon>unclassified sequences</taxon>
        <taxon>environmental samples</taxon>
    </lineage>
</organism>
<sequence length="117" mass="13689">MNQQEPSPERMGISRDLAFLSMIYDMSNDSFDEDFRSYVKEFRLHALLNPEIKEADIRHIAKEDGRQRFIIFFNGKVFDHFDFSATEKMFPGDSPADLDDIGFKPFDFTNPKKPLES</sequence>
<protein>
    <submittedName>
        <fullName evidence="2">Uncharacterized protein</fullName>
    </submittedName>
</protein>
<reference evidence="2" key="1">
    <citation type="submission" date="2015-06" db="EMBL/GenBank/DDBJ databases">
        <authorList>
            <person name="Joergensen T."/>
        </authorList>
    </citation>
    <scope>NUCLEOTIDE SEQUENCE</scope>
    <source>
        <strain evidence="2">RGFK1772</strain>
    </source>
</reference>
<reference evidence="2" key="2">
    <citation type="submission" date="2015-07" db="EMBL/GenBank/DDBJ databases">
        <title>Plasmids, circular viruses and viroids from rat gut.</title>
        <authorList>
            <person name="Jorgensen T.J."/>
            <person name="Hansen M.A."/>
            <person name="Xu Z."/>
            <person name="Tabak M.A."/>
            <person name="Sorensen S.J."/>
            <person name="Hansen L.H."/>
        </authorList>
    </citation>
    <scope>NUCLEOTIDE SEQUENCE</scope>
    <source>
        <strain evidence="2">RGFK1772</strain>
    </source>
</reference>
<dbReference type="AlphaFoldDB" id="A0A0H5QQ88"/>
<evidence type="ECO:0000256" key="1">
    <source>
        <dbReference type="SAM" id="MobiDB-lite"/>
    </source>
</evidence>
<proteinExistence type="predicted"/>
<feature type="region of interest" description="Disordered" evidence="1">
    <location>
        <begin position="96"/>
        <end position="117"/>
    </location>
</feature>
<accession>A0A0H5QQ88</accession>
<name>A0A0H5QQ88_9ZZZZ</name>